<dbReference type="PANTHER" id="PTHR33048">
    <property type="entry name" value="PTH11-LIKE INTEGRAL MEMBRANE PROTEIN (AFU_ORTHOLOGUE AFUA_5G11245)"/>
    <property type="match status" value="1"/>
</dbReference>
<feature type="transmembrane region" description="Helical" evidence="7">
    <location>
        <begin position="123"/>
        <end position="144"/>
    </location>
</feature>
<dbReference type="InterPro" id="IPR052337">
    <property type="entry name" value="SAT4-like"/>
</dbReference>
<evidence type="ECO:0000256" key="2">
    <source>
        <dbReference type="ARBA" id="ARBA00022692"/>
    </source>
</evidence>
<reference evidence="9" key="2">
    <citation type="submission" date="2023-06" db="EMBL/GenBank/DDBJ databases">
        <authorList>
            <consortium name="Lawrence Berkeley National Laboratory"/>
            <person name="Haridas S."/>
            <person name="Hensen N."/>
            <person name="Bonometti L."/>
            <person name="Westerberg I."/>
            <person name="Brannstrom I.O."/>
            <person name="Guillou S."/>
            <person name="Cros-Aarteil S."/>
            <person name="Calhoun S."/>
            <person name="Kuo A."/>
            <person name="Mondo S."/>
            <person name="Pangilinan J."/>
            <person name="Riley R."/>
            <person name="LaButti K."/>
            <person name="Andreopoulos B."/>
            <person name="Lipzen A."/>
            <person name="Chen C."/>
            <person name="Yanf M."/>
            <person name="Daum C."/>
            <person name="Ng V."/>
            <person name="Clum A."/>
            <person name="Steindorff A."/>
            <person name="Ohm R."/>
            <person name="Martin F."/>
            <person name="Silar P."/>
            <person name="Natvig D."/>
            <person name="Lalanne C."/>
            <person name="Gautier V."/>
            <person name="Ament-velasquez S.L."/>
            <person name="Kruys A."/>
            <person name="Hutchinson M.I."/>
            <person name="Powell A.J."/>
            <person name="Barry K."/>
            <person name="Miller A.N."/>
            <person name="Grigoriev I.V."/>
            <person name="Debuchy R."/>
            <person name="Gladieux P."/>
            <person name="Thoren M.H."/>
            <person name="Johannesson H."/>
        </authorList>
    </citation>
    <scope>NUCLEOTIDE SEQUENCE</scope>
    <source>
        <strain evidence="9">CBS 232.78</strain>
    </source>
</reference>
<comment type="caution">
    <text evidence="9">The sequence shown here is derived from an EMBL/GenBank/DDBJ whole genome shotgun (WGS) entry which is preliminary data.</text>
</comment>
<evidence type="ECO:0000256" key="5">
    <source>
        <dbReference type="ARBA" id="ARBA00038359"/>
    </source>
</evidence>
<dbReference type="Proteomes" id="UP001285441">
    <property type="component" value="Unassembled WGS sequence"/>
</dbReference>
<dbReference type="AlphaFoldDB" id="A0AAE0TZX1"/>
<reference evidence="9" key="1">
    <citation type="journal article" date="2023" name="Mol. Phylogenet. Evol.">
        <title>Genome-scale phylogeny and comparative genomics of the fungal order Sordariales.</title>
        <authorList>
            <person name="Hensen N."/>
            <person name="Bonometti L."/>
            <person name="Westerberg I."/>
            <person name="Brannstrom I.O."/>
            <person name="Guillou S."/>
            <person name="Cros-Aarteil S."/>
            <person name="Calhoun S."/>
            <person name="Haridas S."/>
            <person name="Kuo A."/>
            <person name="Mondo S."/>
            <person name="Pangilinan J."/>
            <person name="Riley R."/>
            <person name="LaButti K."/>
            <person name="Andreopoulos B."/>
            <person name="Lipzen A."/>
            <person name="Chen C."/>
            <person name="Yan M."/>
            <person name="Daum C."/>
            <person name="Ng V."/>
            <person name="Clum A."/>
            <person name="Steindorff A."/>
            <person name="Ohm R.A."/>
            <person name="Martin F."/>
            <person name="Silar P."/>
            <person name="Natvig D.O."/>
            <person name="Lalanne C."/>
            <person name="Gautier V."/>
            <person name="Ament-Velasquez S.L."/>
            <person name="Kruys A."/>
            <person name="Hutchinson M.I."/>
            <person name="Powell A.J."/>
            <person name="Barry K."/>
            <person name="Miller A.N."/>
            <person name="Grigoriev I.V."/>
            <person name="Debuchy R."/>
            <person name="Gladieux P."/>
            <person name="Hiltunen Thoren M."/>
            <person name="Johannesson H."/>
        </authorList>
    </citation>
    <scope>NUCLEOTIDE SEQUENCE</scope>
    <source>
        <strain evidence="9">CBS 232.78</strain>
    </source>
</reference>
<comment type="subcellular location">
    <subcellularLocation>
        <location evidence="1">Membrane</location>
        <topology evidence="1">Multi-pass membrane protein</topology>
    </subcellularLocation>
</comment>
<gene>
    <name evidence="9" type="ORF">B0H63DRAFT_494579</name>
</gene>
<feature type="transmembrane region" description="Helical" evidence="7">
    <location>
        <begin position="239"/>
        <end position="259"/>
    </location>
</feature>
<evidence type="ECO:0000256" key="4">
    <source>
        <dbReference type="ARBA" id="ARBA00023136"/>
    </source>
</evidence>
<keyword evidence="3 7" id="KW-1133">Transmembrane helix</keyword>
<dbReference type="InterPro" id="IPR049326">
    <property type="entry name" value="Rhodopsin_dom_fungi"/>
</dbReference>
<feature type="domain" description="Rhodopsin" evidence="8">
    <location>
        <begin position="45"/>
        <end position="296"/>
    </location>
</feature>
<evidence type="ECO:0000256" key="7">
    <source>
        <dbReference type="SAM" id="Phobius"/>
    </source>
</evidence>
<feature type="region of interest" description="Disordered" evidence="6">
    <location>
        <begin position="318"/>
        <end position="349"/>
    </location>
</feature>
<feature type="transmembrane region" description="Helical" evidence="7">
    <location>
        <begin position="20"/>
        <end position="43"/>
    </location>
</feature>
<accession>A0AAE0TZX1</accession>
<evidence type="ECO:0000313" key="10">
    <source>
        <dbReference type="Proteomes" id="UP001285441"/>
    </source>
</evidence>
<dbReference type="Pfam" id="PF20684">
    <property type="entry name" value="Fung_rhodopsin"/>
    <property type="match status" value="1"/>
</dbReference>
<keyword evidence="10" id="KW-1185">Reference proteome</keyword>
<evidence type="ECO:0000256" key="3">
    <source>
        <dbReference type="ARBA" id="ARBA00022989"/>
    </source>
</evidence>
<keyword evidence="4 7" id="KW-0472">Membrane</keyword>
<dbReference type="EMBL" id="JAULSW010000004">
    <property type="protein sequence ID" value="KAK3385717.1"/>
    <property type="molecule type" value="Genomic_DNA"/>
</dbReference>
<comment type="similarity">
    <text evidence="5">Belongs to the SAT4 family.</text>
</comment>
<keyword evidence="2 7" id="KW-0812">Transmembrane</keyword>
<evidence type="ECO:0000256" key="1">
    <source>
        <dbReference type="ARBA" id="ARBA00004141"/>
    </source>
</evidence>
<proteinExistence type="inferred from homology"/>
<feature type="transmembrane region" description="Helical" evidence="7">
    <location>
        <begin position="204"/>
        <end position="227"/>
    </location>
</feature>
<protein>
    <recommendedName>
        <fullName evidence="8">Rhodopsin domain-containing protein</fullName>
    </recommendedName>
</protein>
<name>A0AAE0TZX1_9PEZI</name>
<evidence type="ECO:0000259" key="8">
    <source>
        <dbReference type="Pfam" id="PF20684"/>
    </source>
</evidence>
<evidence type="ECO:0000313" key="9">
    <source>
        <dbReference type="EMBL" id="KAK3385717.1"/>
    </source>
</evidence>
<feature type="transmembrane region" description="Helical" evidence="7">
    <location>
        <begin position="156"/>
        <end position="176"/>
    </location>
</feature>
<dbReference type="GO" id="GO:0016020">
    <property type="term" value="C:membrane"/>
    <property type="evidence" value="ECO:0007669"/>
    <property type="project" value="UniProtKB-SubCell"/>
</dbReference>
<organism evidence="9 10">
    <name type="scientific">Podospora didyma</name>
    <dbReference type="NCBI Taxonomy" id="330526"/>
    <lineage>
        <taxon>Eukaryota</taxon>
        <taxon>Fungi</taxon>
        <taxon>Dikarya</taxon>
        <taxon>Ascomycota</taxon>
        <taxon>Pezizomycotina</taxon>
        <taxon>Sordariomycetes</taxon>
        <taxon>Sordariomycetidae</taxon>
        <taxon>Sordariales</taxon>
        <taxon>Podosporaceae</taxon>
        <taxon>Podospora</taxon>
    </lineage>
</organism>
<evidence type="ECO:0000256" key="6">
    <source>
        <dbReference type="SAM" id="MobiDB-lite"/>
    </source>
</evidence>
<feature type="transmembrane region" description="Helical" evidence="7">
    <location>
        <begin position="279"/>
        <end position="299"/>
    </location>
</feature>
<feature type="transmembrane region" description="Helical" evidence="7">
    <location>
        <begin position="63"/>
        <end position="82"/>
    </location>
</feature>
<sequence>MTAAGPPPDPAAVAAAQAAALAAMHQFAIEAWTLLSIGLAMTILRTYARIRAVGAKGLQADDYLVWVGATFYAIETCLAYSVGQVAHGFANNGMTDEQRAALSPDDPEYSFRVTGSKIQLAGWSSYSVLLWSLKASLLVFYLRLTAGLVRGYRIRIYIGFGFVVASFLIVVMNLFLACRPFHKNWQINPDPGNVCQPAISNQIIWVYLTFNVATDLYLISIPVPMLWNTTLKPLKKMGLILLFSGGLFVVICATLRVVLIVTDPENGAQLAGSWAVRETFVAVITTNLPMVFPLLRIWLGPLLGSLLSFTTRASRSTQKLDDKKGSSDAFGEASSQTWRRRPPATANPITNITFSESEERMVDGGVKLQDLKAWSDASHSELSGNNVADSNAGNIRKHVRVSIVSEDIMSVRDRHKAVSADEEQHLPPREIGAFATARGPKRSSFHFGN</sequence>
<dbReference type="PANTHER" id="PTHR33048:SF105">
    <property type="match status" value="1"/>
</dbReference>